<dbReference type="EMBL" id="JAGTTL010000021">
    <property type="protein sequence ID" value="KAK6306259.1"/>
    <property type="molecule type" value="Genomic_DNA"/>
</dbReference>
<dbReference type="Proteomes" id="UP001356427">
    <property type="component" value="Unassembled WGS sequence"/>
</dbReference>
<proteinExistence type="inferred from homology"/>
<evidence type="ECO:0000256" key="6">
    <source>
        <dbReference type="ARBA" id="ARBA00023054"/>
    </source>
</evidence>
<accession>A0AAN8QHL9</accession>
<dbReference type="PANTHER" id="PTHR28618:SF1">
    <property type="entry name" value="CENTROSOMAL PROTEIN POC5"/>
    <property type="match status" value="1"/>
</dbReference>
<comment type="subcellular location">
    <subcellularLocation>
        <location evidence="1">Cytoplasm</location>
        <location evidence="1">Cytoskeleton</location>
        <location evidence="1">Microtubule organizing center</location>
        <location evidence="1">Centrosome</location>
        <location evidence="1">Centriole</location>
    </subcellularLocation>
</comment>
<dbReference type="AlphaFoldDB" id="A0AAN8QHL9"/>
<evidence type="ECO:0000256" key="2">
    <source>
        <dbReference type="ARBA" id="ARBA00010411"/>
    </source>
</evidence>
<organism evidence="12 13">
    <name type="scientific">Coregonus suidteri</name>
    <dbReference type="NCBI Taxonomy" id="861788"/>
    <lineage>
        <taxon>Eukaryota</taxon>
        <taxon>Metazoa</taxon>
        <taxon>Chordata</taxon>
        <taxon>Craniata</taxon>
        <taxon>Vertebrata</taxon>
        <taxon>Euteleostomi</taxon>
        <taxon>Actinopterygii</taxon>
        <taxon>Neopterygii</taxon>
        <taxon>Teleostei</taxon>
        <taxon>Protacanthopterygii</taxon>
        <taxon>Salmoniformes</taxon>
        <taxon>Salmonidae</taxon>
        <taxon>Coregoninae</taxon>
        <taxon>Coregonus</taxon>
    </lineage>
</organism>
<evidence type="ECO:0000256" key="3">
    <source>
        <dbReference type="ARBA" id="ARBA00014910"/>
    </source>
</evidence>
<evidence type="ECO:0000256" key="9">
    <source>
        <dbReference type="ARBA" id="ARBA00031694"/>
    </source>
</evidence>
<reference evidence="12 13" key="1">
    <citation type="submission" date="2021-04" db="EMBL/GenBank/DDBJ databases">
        <authorList>
            <person name="De Guttry C."/>
            <person name="Zahm M."/>
            <person name="Klopp C."/>
            <person name="Cabau C."/>
            <person name="Louis A."/>
            <person name="Berthelot C."/>
            <person name="Parey E."/>
            <person name="Roest Crollius H."/>
            <person name="Montfort J."/>
            <person name="Robinson-Rechavi M."/>
            <person name="Bucao C."/>
            <person name="Bouchez O."/>
            <person name="Gislard M."/>
            <person name="Lluch J."/>
            <person name="Milhes M."/>
            <person name="Lampietro C."/>
            <person name="Lopez Roques C."/>
            <person name="Donnadieu C."/>
            <person name="Braasch I."/>
            <person name="Desvignes T."/>
            <person name="Postlethwait J."/>
            <person name="Bobe J."/>
            <person name="Wedekind C."/>
            <person name="Guiguen Y."/>
        </authorList>
    </citation>
    <scope>NUCLEOTIDE SEQUENCE [LARGE SCALE GENOMIC DNA]</scope>
    <source>
        <strain evidence="12">Cs_M1</strain>
        <tissue evidence="12">Blood</tissue>
    </source>
</reference>
<feature type="region of interest" description="Disordered" evidence="11">
    <location>
        <begin position="1"/>
        <end position="26"/>
    </location>
</feature>
<dbReference type="InterPro" id="IPR033351">
    <property type="entry name" value="POC5"/>
</dbReference>
<evidence type="ECO:0000256" key="8">
    <source>
        <dbReference type="ARBA" id="ARBA00023306"/>
    </source>
</evidence>
<evidence type="ECO:0000256" key="11">
    <source>
        <dbReference type="SAM" id="MobiDB-lite"/>
    </source>
</evidence>
<comment type="function">
    <text evidence="10">Essential for the assembly of the distal half of centrioles, required for centriole elongation. Acts as a negative regulator of centriole elongation.</text>
</comment>
<dbReference type="GO" id="GO:0032391">
    <property type="term" value="C:photoreceptor connecting cilium"/>
    <property type="evidence" value="ECO:0007669"/>
    <property type="project" value="TreeGrafter"/>
</dbReference>
<evidence type="ECO:0000256" key="10">
    <source>
        <dbReference type="ARBA" id="ARBA00049959"/>
    </source>
</evidence>
<keyword evidence="7" id="KW-0206">Cytoskeleton</keyword>
<evidence type="ECO:0000256" key="5">
    <source>
        <dbReference type="ARBA" id="ARBA00022737"/>
    </source>
</evidence>
<comment type="caution">
    <text evidence="12">The sequence shown here is derived from an EMBL/GenBank/DDBJ whole genome shotgun (WGS) entry which is preliminary data.</text>
</comment>
<dbReference type="PANTHER" id="PTHR28618">
    <property type="entry name" value="CENTROSOMAL PROTEIN POC5"/>
    <property type="match status" value="1"/>
</dbReference>
<dbReference type="GO" id="GO:0005814">
    <property type="term" value="C:centriole"/>
    <property type="evidence" value="ECO:0007669"/>
    <property type="project" value="UniProtKB-SubCell"/>
</dbReference>
<gene>
    <name evidence="12" type="ORF">J4Q44_G00231840</name>
</gene>
<keyword evidence="6" id="KW-0175">Coiled coil</keyword>
<comment type="similarity">
    <text evidence="2">Belongs to the POC5 family.</text>
</comment>
<sequence>MAGRSSVVSDRLQTPSEKSRHSSPNPLVTVTNVLMELRKWKLAFMEQHKLEVRKEREKHAACIAGLTAKMDNLKELLHTYETSNQRKDEVIVNLSQTVDRQRERLELMRTFTHWRLQHSEARKEAHSYRLQLKRKVWAGWHALVQGRRRWRRHAAPRQRRSMCTCQLTTRTRWQS</sequence>
<evidence type="ECO:0000256" key="4">
    <source>
        <dbReference type="ARBA" id="ARBA00022490"/>
    </source>
</evidence>
<evidence type="ECO:0000313" key="13">
    <source>
        <dbReference type="Proteomes" id="UP001356427"/>
    </source>
</evidence>
<dbReference type="GO" id="GO:0042462">
    <property type="term" value="P:eye photoreceptor cell development"/>
    <property type="evidence" value="ECO:0007669"/>
    <property type="project" value="TreeGrafter"/>
</dbReference>
<keyword evidence="13" id="KW-1185">Reference proteome</keyword>
<evidence type="ECO:0000256" key="7">
    <source>
        <dbReference type="ARBA" id="ARBA00023212"/>
    </source>
</evidence>
<keyword evidence="4" id="KW-0963">Cytoplasm</keyword>
<keyword evidence="5" id="KW-0677">Repeat</keyword>
<evidence type="ECO:0000256" key="1">
    <source>
        <dbReference type="ARBA" id="ARBA00004114"/>
    </source>
</evidence>
<keyword evidence="8" id="KW-0131">Cell cycle</keyword>
<name>A0AAN8QHL9_9TELE</name>
<evidence type="ECO:0000313" key="12">
    <source>
        <dbReference type="EMBL" id="KAK6306259.1"/>
    </source>
</evidence>
<protein>
    <recommendedName>
        <fullName evidence="3">Centrosomal protein POC5</fullName>
    </recommendedName>
    <alternativeName>
        <fullName evidence="9">Protein of centriole 5</fullName>
    </alternativeName>
</protein>